<dbReference type="FunFam" id="2.60.120.330:FF:000063">
    <property type="entry name" value="Unplaced genomic scaffold supercont1.11, whole genome shotgun sequence"/>
    <property type="match status" value="1"/>
</dbReference>
<dbReference type="PaxDb" id="214684-Q5KFL2"/>
<dbReference type="Pfam" id="PF14226">
    <property type="entry name" value="DIOX_N"/>
    <property type="match status" value="1"/>
</dbReference>
<dbReference type="SUPFAM" id="SSF51197">
    <property type="entry name" value="Clavaminate synthase-like"/>
    <property type="match status" value="1"/>
</dbReference>
<dbReference type="InParanoid" id="Q5KFL2"/>
<dbReference type="InterPro" id="IPR026992">
    <property type="entry name" value="DIOX_N"/>
</dbReference>
<keyword evidence="1" id="KW-0479">Metal-binding</keyword>
<keyword evidence="1" id="KW-0408">Iron</keyword>
<dbReference type="Proteomes" id="UP000002149">
    <property type="component" value="Chromosome 6"/>
</dbReference>
<dbReference type="GO" id="GO:0046872">
    <property type="term" value="F:metal ion binding"/>
    <property type="evidence" value="ECO:0007669"/>
    <property type="project" value="UniProtKB-KW"/>
</dbReference>
<dbReference type="InterPro" id="IPR044861">
    <property type="entry name" value="IPNS-like_FE2OG_OXY"/>
</dbReference>
<gene>
    <name evidence="3" type="ordered locus">CNF01370</name>
</gene>
<dbReference type="eggNOG" id="KOG0143">
    <property type="taxonomic scope" value="Eukaryota"/>
</dbReference>
<feature type="domain" description="Fe2OG dioxygenase" evidence="2">
    <location>
        <begin position="166"/>
        <end position="276"/>
    </location>
</feature>
<proteinExistence type="inferred from homology"/>
<dbReference type="KEGG" id="cne:CNF01370"/>
<dbReference type="VEuPathDB" id="FungiDB:CNF01370"/>
<dbReference type="PANTHER" id="PTHR47990">
    <property type="entry name" value="2-OXOGLUTARATE (2OG) AND FE(II)-DEPENDENT OXYGENASE SUPERFAMILY PROTEIN-RELATED"/>
    <property type="match status" value="1"/>
</dbReference>
<evidence type="ECO:0000256" key="1">
    <source>
        <dbReference type="RuleBase" id="RU003682"/>
    </source>
</evidence>
<protein>
    <recommendedName>
        <fullName evidence="2">Fe2OG dioxygenase domain-containing protein</fullName>
    </recommendedName>
</protein>
<organism evidence="3 4">
    <name type="scientific">Cryptococcus deneoformans (strain JEC21 / ATCC MYA-565)</name>
    <name type="common">Cryptococcus neoformans var. neoformans serotype D</name>
    <dbReference type="NCBI Taxonomy" id="214684"/>
    <lineage>
        <taxon>Eukaryota</taxon>
        <taxon>Fungi</taxon>
        <taxon>Dikarya</taxon>
        <taxon>Basidiomycota</taxon>
        <taxon>Agaricomycotina</taxon>
        <taxon>Tremellomycetes</taxon>
        <taxon>Tremellales</taxon>
        <taxon>Cryptococcaceae</taxon>
        <taxon>Cryptococcus</taxon>
        <taxon>Cryptococcus neoformans species complex</taxon>
    </lineage>
</organism>
<dbReference type="RefSeq" id="XP_571513.1">
    <property type="nucleotide sequence ID" value="XM_571513.2"/>
</dbReference>
<accession>Q5KFL2</accession>
<evidence type="ECO:0000259" key="2">
    <source>
        <dbReference type="PROSITE" id="PS51471"/>
    </source>
</evidence>
<dbReference type="Gene3D" id="2.60.120.330">
    <property type="entry name" value="B-lactam Antibiotic, Isopenicillin N Synthase, Chain"/>
    <property type="match status" value="1"/>
</dbReference>
<sequence>MTVTINPAASLPIISLAEHNSVDSLARALYDSCTQEGFIYVCDHEIQQDLIDQAFAISANYFTHARPEDKVDLKTNLGYTAVRQESLDSTRPSSGDLKEFFHVADNHWRVRNGESPQELPEALESSRKALDDFIEQINGLADRILRGLSVALKLKPEFLTNQHRGELNRLRMLHYPPVEVEQNGINSDSNEIRAGAHTDYGSITILFQHIVSGLQVHRNGSWIDVAPRKGCVVINIGDALEFWSGGLFKSTLHRVVMPRSQAEMASRYSIAYFVHADNASILEPFTDGIDEDALDEIIARKGLPRGTRRITGGDYVQARLAATYGMKVAA</sequence>
<dbReference type="InterPro" id="IPR027443">
    <property type="entry name" value="IPNS-like_sf"/>
</dbReference>
<dbReference type="OMA" id="DAMEFWS"/>
<dbReference type="InterPro" id="IPR005123">
    <property type="entry name" value="Oxoglu/Fe-dep_dioxygenase_dom"/>
</dbReference>
<dbReference type="Pfam" id="PF03171">
    <property type="entry name" value="2OG-FeII_Oxy"/>
    <property type="match status" value="1"/>
</dbReference>
<evidence type="ECO:0000313" key="4">
    <source>
        <dbReference type="Proteomes" id="UP000002149"/>
    </source>
</evidence>
<keyword evidence="4" id="KW-1185">Reference proteome</keyword>
<keyword evidence="1" id="KW-0560">Oxidoreductase</keyword>
<dbReference type="InterPro" id="IPR050231">
    <property type="entry name" value="Iron_ascorbate_oxido_reductase"/>
</dbReference>
<reference evidence="3 4" key="1">
    <citation type="journal article" date="2005" name="Science">
        <title>The genome of the basidiomycetous yeast and human pathogen Cryptococcus neoformans.</title>
        <authorList>
            <person name="Loftus B.J."/>
            <person name="Fung E."/>
            <person name="Roncaglia P."/>
            <person name="Rowley D."/>
            <person name="Amedeo P."/>
            <person name="Bruno D."/>
            <person name="Vamathevan J."/>
            <person name="Miranda M."/>
            <person name="Anderson I.J."/>
            <person name="Fraser J.A."/>
            <person name="Allen J.E."/>
            <person name="Bosdet I.E."/>
            <person name="Brent M.R."/>
            <person name="Chiu R."/>
            <person name="Doering T.L."/>
            <person name="Donlin M.J."/>
            <person name="D'Souza C.A."/>
            <person name="Fox D.S."/>
            <person name="Grinberg V."/>
            <person name="Fu J."/>
            <person name="Fukushima M."/>
            <person name="Haas B.J."/>
            <person name="Huang J.C."/>
            <person name="Janbon G."/>
            <person name="Jones S.J."/>
            <person name="Koo H.L."/>
            <person name="Krzywinski M.I."/>
            <person name="Kwon-Chung J.K."/>
            <person name="Lengeler K.B."/>
            <person name="Maiti R."/>
            <person name="Marra M.A."/>
            <person name="Marra R.E."/>
            <person name="Mathewson C.A."/>
            <person name="Mitchell T.G."/>
            <person name="Pertea M."/>
            <person name="Riggs F.R."/>
            <person name="Salzberg S.L."/>
            <person name="Schein J.E."/>
            <person name="Shvartsbeyn A."/>
            <person name="Shin H."/>
            <person name="Shumway M."/>
            <person name="Specht C.A."/>
            <person name="Suh B.B."/>
            <person name="Tenney A."/>
            <person name="Utterback T.R."/>
            <person name="Wickes B.L."/>
            <person name="Wortman J.R."/>
            <person name="Wye N.H."/>
            <person name="Kronstad J.W."/>
            <person name="Lodge J.K."/>
            <person name="Heitman J."/>
            <person name="Davis R.W."/>
            <person name="Fraser C.M."/>
            <person name="Hyman R.W."/>
        </authorList>
    </citation>
    <scope>NUCLEOTIDE SEQUENCE [LARGE SCALE GENOMIC DNA]</scope>
    <source>
        <strain evidence="4">JEC21 / ATCC MYA-565</strain>
    </source>
</reference>
<dbReference type="GeneID" id="3258126"/>
<comment type="similarity">
    <text evidence="1">Belongs to the iron/ascorbate-dependent oxidoreductase family.</text>
</comment>
<dbReference type="PROSITE" id="PS51471">
    <property type="entry name" value="FE2OG_OXY"/>
    <property type="match status" value="1"/>
</dbReference>
<dbReference type="GO" id="GO:0016706">
    <property type="term" value="F:2-oxoglutarate-dependent dioxygenase activity"/>
    <property type="evidence" value="ECO:0000318"/>
    <property type="project" value="GO_Central"/>
</dbReference>
<dbReference type="HOGENOM" id="CLU_010119_6_2_1"/>
<dbReference type="STRING" id="214684.Q5KFL2"/>
<dbReference type="OrthoDB" id="288590at2759"/>
<dbReference type="FunCoup" id="Q5KFL2">
    <property type="interactions" value="7"/>
</dbReference>
<dbReference type="PRINTS" id="PR00682">
    <property type="entry name" value="IPNSYNTHASE"/>
</dbReference>
<name>Q5KFL2_CRYD1</name>
<dbReference type="AlphaFoldDB" id="Q5KFL2"/>
<evidence type="ECO:0000313" key="3">
    <source>
        <dbReference type="EMBL" id="AAW44206.1"/>
    </source>
</evidence>
<dbReference type="EMBL" id="AE017346">
    <property type="protein sequence ID" value="AAW44206.1"/>
    <property type="molecule type" value="Genomic_DNA"/>
</dbReference>